<sequence>MCKYTIYLFPCNFVVG</sequence>
<reference evidence="1" key="2">
    <citation type="journal article" date="2015" name="Fish Shellfish Immunol.">
        <title>Early steps in the European eel (Anguilla anguilla)-Vibrio vulnificus interaction in the gills: Role of the RtxA13 toxin.</title>
        <authorList>
            <person name="Callol A."/>
            <person name="Pajuelo D."/>
            <person name="Ebbesson L."/>
            <person name="Teles M."/>
            <person name="MacKenzie S."/>
            <person name="Amaro C."/>
        </authorList>
    </citation>
    <scope>NUCLEOTIDE SEQUENCE</scope>
</reference>
<reference evidence="1" key="1">
    <citation type="submission" date="2014-11" db="EMBL/GenBank/DDBJ databases">
        <authorList>
            <person name="Amaro Gonzalez C."/>
        </authorList>
    </citation>
    <scope>NUCLEOTIDE SEQUENCE</scope>
</reference>
<name>A0A0E9W0Q3_ANGAN</name>
<dbReference type="AlphaFoldDB" id="A0A0E9W0Q3"/>
<protein>
    <submittedName>
        <fullName evidence="1">Uncharacterized protein</fullName>
    </submittedName>
</protein>
<organism evidence="1">
    <name type="scientific">Anguilla anguilla</name>
    <name type="common">European freshwater eel</name>
    <name type="synonym">Muraena anguilla</name>
    <dbReference type="NCBI Taxonomy" id="7936"/>
    <lineage>
        <taxon>Eukaryota</taxon>
        <taxon>Metazoa</taxon>
        <taxon>Chordata</taxon>
        <taxon>Craniata</taxon>
        <taxon>Vertebrata</taxon>
        <taxon>Euteleostomi</taxon>
        <taxon>Actinopterygii</taxon>
        <taxon>Neopterygii</taxon>
        <taxon>Teleostei</taxon>
        <taxon>Anguilliformes</taxon>
        <taxon>Anguillidae</taxon>
        <taxon>Anguilla</taxon>
    </lineage>
</organism>
<accession>A0A0E9W0Q3</accession>
<proteinExistence type="predicted"/>
<dbReference type="EMBL" id="GBXM01025519">
    <property type="protein sequence ID" value="JAH83058.1"/>
    <property type="molecule type" value="Transcribed_RNA"/>
</dbReference>
<evidence type="ECO:0000313" key="1">
    <source>
        <dbReference type="EMBL" id="JAH83058.1"/>
    </source>
</evidence>